<dbReference type="CDD" id="cd00130">
    <property type="entry name" value="PAS"/>
    <property type="match status" value="1"/>
</dbReference>
<dbReference type="GO" id="GO:0043709">
    <property type="term" value="P:cell adhesion involved in single-species biofilm formation"/>
    <property type="evidence" value="ECO:0007669"/>
    <property type="project" value="TreeGrafter"/>
</dbReference>
<dbReference type="CDD" id="cd01949">
    <property type="entry name" value="GGDEF"/>
    <property type="match status" value="1"/>
</dbReference>
<feature type="domain" description="GGDEF" evidence="3">
    <location>
        <begin position="195"/>
        <end position="323"/>
    </location>
</feature>
<evidence type="ECO:0000259" key="3">
    <source>
        <dbReference type="PROSITE" id="PS50887"/>
    </source>
</evidence>
<reference evidence="4" key="1">
    <citation type="submission" date="2020-12" db="EMBL/GenBank/DDBJ databases">
        <authorList>
            <person name="Huq M.A."/>
        </authorList>
    </citation>
    <scope>NUCLEOTIDE SEQUENCE</scope>
    <source>
        <strain evidence="4">MAHUQ-46</strain>
    </source>
</reference>
<dbReference type="InterPro" id="IPR035965">
    <property type="entry name" value="PAS-like_dom_sf"/>
</dbReference>
<dbReference type="RefSeq" id="WP_199017702.1">
    <property type="nucleotide sequence ID" value="NZ_JAELUP010000005.1"/>
</dbReference>
<dbReference type="NCBIfam" id="TIGR00254">
    <property type="entry name" value="GGDEF"/>
    <property type="match status" value="1"/>
</dbReference>
<gene>
    <name evidence="4" type="ORF">JFN88_02435</name>
</gene>
<dbReference type="PANTHER" id="PTHR45138:SF9">
    <property type="entry name" value="DIGUANYLATE CYCLASE DGCM-RELATED"/>
    <property type="match status" value="1"/>
</dbReference>
<proteinExistence type="predicted"/>
<dbReference type="Gene3D" id="3.30.70.270">
    <property type="match status" value="1"/>
</dbReference>
<dbReference type="InterPro" id="IPR000160">
    <property type="entry name" value="GGDEF_dom"/>
</dbReference>
<dbReference type="SMART" id="SM00267">
    <property type="entry name" value="GGDEF"/>
    <property type="match status" value="1"/>
</dbReference>
<keyword evidence="5" id="KW-1185">Reference proteome</keyword>
<dbReference type="GO" id="GO:0005886">
    <property type="term" value="C:plasma membrane"/>
    <property type="evidence" value="ECO:0007669"/>
    <property type="project" value="TreeGrafter"/>
</dbReference>
<dbReference type="InterPro" id="IPR043128">
    <property type="entry name" value="Rev_trsase/Diguanyl_cyclase"/>
</dbReference>
<dbReference type="GO" id="GO:0052621">
    <property type="term" value="F:diguanylate cyclase activity"/>
    <property type="evidence" value="ECO:0007669"/>
    <property type="project" value="TreeGrafter"/>
</dbReference>
<protein>
    <submittedName>
        <fullName evidence="4">Diguanylate cyclase</fullName>
    </submittedName>
</protein>
<evidence type="ECO:0000313" key="5">
    <source>
        <dbReference type="Proteomes" id="UP000640274"/>
    </source>
</evidence>
<dbReference type="GO" id="GO:1902201">
    <property type="term" value="P:negative regulation of bacterial-type flagellum-dependent cell motility"/>
    <property type="evidence" value="ECO:0007669"/>
    <property type="project" value="TreeGrafter"/>
</dbReference>
<accession>A0A934IYT9</accession>
<dbReference type="Pfam" id="PF00989">
    <property type="entry name" value="PAS"/>
    <property type="match status" value="1"/>
</dbReference>
<dbReference type="NCBIfam" id="TIGR00229">
    <property type="entry name" value="sensory_box"/>
    <property type="match status" value="1"/>
</dbReference>
<dbReference type="AlphaFoldDB" id="A0A934IYT9"/>
<dbReference type="PANTHER" id="PTHR45138">
    <property type="entry name" value="REGULATORY COMPONENTS OF SENSORY TRANSDUCTION SYSTEM"/>
    <property type="match status" value="1"/>
</dbReference>
<dbReference type="Proteomes" id="UP000640274">
    <property type="component" value="Unassembled WGS sequence"/>
</dbReference>
<feature type="coiled-coil region" evidence="1">
    <location>
        <begin position="119"/>
        <end position="164"/>
    </location>
</feature>
<evidence type="ECO:0000313" key="4">
    <source>
        <dbReference type="EMBL" id="MBJ6360179.1"/>
    </source>
</evidence>
<organism evidence="4 5">
    <name type="scientific">Paenibacillus roseus</name>
    <dbReference type="NCBI Taxonomy" id="2798579"/>
    <lineage>
        <taxon>Bacteria</taxon>
        <taxon>Bacillati</taxon>
        <taxon>Bacillota</taxon>
        <taxon>Bacilli</taxon>
        <taxon>Bacillales</taxon>
        <taxon>Paenibacillaceae</taxon>
        <taxon>Paenibacillus</taxon>
    </lineage>
</organism>
<dbReference type="Pfam" id="PF00990">
    <property type="entry name" value="GGDEF"/>
    <property type="match status" value="1"/>
</dbReference>
<dbReference type="GO" id="GO:0006355">
    <property type="term" value="P:regulation of DNA-templated transcription"/>
    <property type="evidence" value="ECO:0007669"/>
    <property type="project" value="InterPro"/>
</dbReference>
<dbReference type="FunFam" id="3.30.70.270:FF:000001">
    <property type="entry name" value="Diguanylate cyclase domain protein"/>
    <property type="match status" value="1"/>
</dbReference>
<comment type="caution">
    <text evidence="4">The sequence shown here is derived from an EMBL/GenBank/DDBJ whole genome shotgun (WGS) entry which is preliminary data.</text>
</comment>
<dbReference type="SUPFAM" id="SSF55073">
    <property type="entry name" value="Nucleotide cyclase"/>
    <property type="match status" value="1"/>
</dbReference>
<evidence type="ECO:0000259" key="2">
    <source>
        <dbReference type="PROSITE" id="PS50112"/>
    </source>
</evidence>
<dbReference type="InterPro" id="IPR013767">
    <property type="entry name" value="PAS_fold"/>
</dbReference>
<name>A0A934IYT9_9BACL</name>
<dbReference type="InterPro" id="IPR050469">
    <property type="entry name" value="Diguanylate_Cyclase"/>
</dbReference>
<dbReference type="PROSITE" id="PS50887">
    <property type="entry name" value="GGDEF"/>
    <property type="match status" value="1"/>
</dbReference>
<evidence type="ECO:0000256" key="1">
    <source>
        <dbReference type="SAM" id="Coils"/>
    </source>
</evidence>
<keyword evidence="1" id="KW-0175">Coiled coil</keyword>
<dbReference type="EMBL" id="JAELUP010000005">
    <property type="protein sequence ID" value="MBJ6360179.1"/>
    <property type="molecule type" value="Genomic_DNA"/>
</dbReference>
<dbReference type="InterPro" id="IPR000014">
    <property type="entry name" value="PAS"/>
</dbReference>
<dbReference type="Gene3D" id="3.30.450.20">
    <property type="entry name" value="PAS domain"/>
    <property type="match status" value="1"/>
</dbReference>
<sequence length="327" mass="37333">MRMQLETVPCGLVSISDAGIIQAVNQTLLDMLGYERHELLGRHIESTMSVTNKLFFHTYFYPYIRLNGHVNEMYFSFRTNSQQELPVLLNGVRQERSGEFFIDCAIMMMRKRIEYEKDILKTKTKLEELFKKNQEANEKLERLNEEYARKQQELLRVNEQLEKKATTDPLTGLRNRRYFQEQLLAYLDAFQKYRLPFSLLIIDIDHFKRINDTYGHPVGDLVLTNLAQLLQSLARKEDIVARFGGEEFVAIIPAAGGETAVGVAESFRKAVEAAVWGEYSITISIGVSTTIEGDTEETMLGRADTALYASKSSGRNRVTHAASLIKG</sequence>
<dbReference type="SUPFAM" id="SSF55785">
    <property type="entry name" value="PYP-like sensor domain (PAS domain)"/>
    <property type="match status" value="1"/>
</dbReference>
<feature type="domain" description="PAS" evidence="2">
    <location>
        <begin position="1"/>
        <end position="42"/>
    </location>
</feature>
<dbReference type="InterPro" id="IPR029787">
    <property type="entry name" value="Nucleotide_cyclase"/>
</dbReference>
<dbReference type="PROSITE" id="PS50112">
    <property type="entry name" value="PAS"/>
    <property type="match status" value="1"/>
</dbReference>